<dbReference type="EMBL" id="LASV01000135">
    <property type="protein sequence ID" value="KKA22597.1"/>
    <property type="molecule type" value="Genomic_DNA"/>
</dbReference>
<dbReference type="Proteomes" id="UP000053958">
    <property type="component" value="Unassembled WGS sequence"/>
</dbReference>
<dbReference type="STRING" id="1408163.A0A0F4YWB6"/>
<keyword evidence="1" id="KW-0479">Metal-binding</keyword>
<name>A0A0F4YWB6_RASE3</name>
<feature type="region of interest" description="Disordered" evidence="6">
    <location>
        <begin position="619"/>
        <end position="650"/>
    </location>
</feature>
<dbReference type="GO" id="GO:0006351">
    <property type="term" value="P:DNA-templated transcription"/>
    <property type="evidence" value="ECO:0007669"/>
    <property type="project" value="InterPro"/>
</dbReference>
<evidence type="ECO:0000259" key="7">
    <source>
        <dbReference type="PROSITE" id="PS50048"/>
    </source>
</evidence>
<keyword evidence="5" id="KW-0539">Nucleus</keyword>
<dbReference type="InterPro" id="IPR001138">
    <property type="entry name" value="Zn2Cys6_DnaBD"/>
</dbReference>
<dbReference type="RefSeq" id="XP_013329209.1">
    <property type="nucleotide sequence ID" value="XM_013473755.1"/>
</dbReference>
<evidence type="ECO:0000256" key="4">
    <source>
        <dbReference type="ARBA" id="ARBA00023163"/>
    </source>
</evidence>
<accession>A0A0F4YWB6</accession>
<keyword evidence="4" id="KW-0804">Transcription</keyword>
<keyword evidence="3" id="KW-0238">DNA-binding</keyword>
<dbReference type="InterPro" id="IPR007219">
    <property type="entry name" value="XnlR_reg_dom"/>
</dbReference>
<comment type="caution">
    <text evidence="8">The sequence shown here is derived from an EMBL/GenBank/DDBJ whole genome shotgun (WGS) entry which is preliminary data.</text>
</comment>
<feature type="region of interest" description="Disordered" evidence="6">
    <location>
        <begin position="1"/>
        <end position="22"/>
    </location>
</feature>
<dbReference type="InterPro" id="IPR036864">
    <property type="entry name" value="Zn2-C6_fun-type_DNA-bd_sf"/>
</dbReference>
<dbReference type="GO" id="GO:0001080">
    <property type="term" value="P:nitrogen catabolite activation of transcription from RNA polymerase II promoter"/>
    <property type="evidence" value="ECO:0007669"/>
    <property type="project" value="TreeGrafter"/>
</dbReference>
<dbReference type="SMART" id="SM00906">
    <property type="entry name" value="Fungal_trans"/>
    <property type="match status" value="1"/>
</dbReference>
<feature type="compositionally biased region" description="Low complexity" evidence="6">
    <location>
        <begin position="631"/>
        <end position="649"/>
    </location>
</feature>
<sequence length="704" mass="78658">MPPPMPASRPQTGVINAGSRPYRSHKVRACDLCRKRKSRCTVDIPGQSCLLCRVQGADCHYQEDPPPESSSVNADTKPSPGSQSLAGHKRRRESELAAGSVEDPGDSLSDKGHSSPSLHRTRDSRDDDKRRRKDEQDPQNESVLIVGPVAAEDAQVIEKYMPSERSSKSVETGKKPYKVYSNDPRKPVLYTTVSRRRQGVRVGNPPGETQKEILEQILGPFRHDLVRLFLDRFNVAFPIFDGQAFWEAYISGAPDDPPTTLLCQVYAMSLVYWKHTPKLARHPKPDVRYAINLTVAALHEEFSAPGLSSLSAALVDLTGRPIFSMTGNAISCGRLVSLSHCLGLNRDPSNWKISLQEKKQRIRLWWGVVIHDRWGSFGHGVPPQIAKNQYDVPLPSVEVLVTQPRATSQHIRAAHCHIALCRLTEILGELLPLVYQLQPRSARETSKKLRHIRTDLDTWEDSLPEFLRAPSQSSEASICGTSSLHLAFLAVKMLVCRVELHEVNNSDTDNPEARRYFQTECRKAAEEIVQFMASLQNVHFREFWLPYSAFHLTSTATLLVRCALETTDPEVARSCLANVDTLRSILRRVREEEDWDVADMCLDHCERILSRHPEIISSNIGGASGGNQDKNTNNNAGAVDENNNNNNNNLTMTPATMGLPETHTHNDIVDDMMSISGTFGTMDGFPFDMTGIWDVSGFQDVNFT</sequence>
<dbReference type="GO" id="GO:0005634">
    <property type="term" value="C:nucleus"/>
    <property type="evidence" value="ECO:0007669"/>
    <property type="project" value="TreeGrafter"/>
</dbReference>
<evidence type="ECO:0000256" key="3">
    <source>
        <dbReference type="ARBA" id="ARBA00023125"/>
    </source>
</evidence>
<feature type="compositionally biased region" description="Polar residues" evidence="6">
    <location>
        <begin position="69"/>
        <end position="85"/>
    </location>
</feature>
<protein>
    <submittedName>
        <fullName evidence="8">C6 transcription factor</fullName>
    </submittedName>
</protein>
<dbReference type="GO" id="GO:0003677">
    <property type="term" value="F:DNA binding"/>
    <property type="evidence" value="ECO:0007669"/>
    <property type="project" value="UniProtKB-KW"/>
</dbReference>
<dbReference type="CDD" id="cd00067">
    <property type="entry name" value="GAL4"/>
    <property type="match status" value="1"/>
</dbReference>
<dbReference type="SUPFAM" id="SSF57701">
    <property type="entry name" value="Zn2/Cys6 DNA-binding domain"/>
    <property type="match status" value="1"/>
</dbReference>
<dbReference type="CDD" id="cd12148">
    <property type="entry name" value="fungal_TF_MHR"/>
    <property type="match status" value="1"/>
</dbReference>
<dbReference type="Pfam" id="PF04082">
    <property type="entry name" value="Fungal_trans"/>
    <property type="match status" value="1"/>
</dbReference>
<dbReference type="GeneID" id="25315738"/>
<dbReference type="AlphaFoldDB" id="A0A0F4YWB6"/>
<dbReference type="InterPro" id="IPR050797">
    <property type="entry name" value="Carb_Metab_Trans_Reg"/>
</dbReference>
<feature type="domain" description="Zn(2)-C6 fungal-type" evidence="7">
    <location>
        <begin position="29"/>
        <end position="61"/>
    </location>
</feature>
<gene>
    <name evidence="8" type="ORF">T310_3388</name>
</gene>
<dbReference type="Gene3D" id="4.10.240.10">
    <property type="entry name" value="Zn(2)-C6 fungal-type DNA-binding domain"/>
    <property type="match status" value="1"/>
</dbReference>
<organism evidence="8 9">
    <name type="scientific">Rasamsonia emersonii (strain ATCC 16479 / CBS 393.64 / IMI 116815)</name>
    <dbReference type="NCBI Taxonomy" id="1408163"/>
    <lineage>
        <taxon>Eukaryota</taxon>
        <taxon>Fungi</taxon>
        <taxon>Dikarya</taxon>
        <taxon>Ascomycota</taxon>
        <taxon>Pezizomycotina</taxon>
        <taxon>Eurotiomycetes</taxon>
        <taxon>Eurotiomycetidae</taxon>
        <taxon>Eurotiales</taxon>
        <taxon>Trichocomaceae</taxon>
        <taxon>Rasamsonia</taxon>
    </lineage>
</organism>
<evidence type="ECO:0000256" key="2">
    <source>
        <dbReference type="ARBA" id="ARBA00023015"/>
    </source>
</evidence>
<evidence type="ECO:0000313" key="8">
    <source>
        <dbReference type="EMBL" id="KKA22597.1"/>
    </source>
</evidence>
<dbReference type="GO" id="GO:0008270">
    <property type="term" value="F:zinc ion binding"/>
    <property type="evidence" value="ECO:0007669"/>
    <property type="project" value="InterPro"/>
</dbReference>
<keyword evidence="9" id="KW-1185">Reference proteome</keyword>
<dbReference type="PANTHER" id="PTHR31668:SF10">
    <property type="entry name" value="ZN(II)2CYS6 TRANSCRIPTION FACTOR (EUROFUNG)"/>
    <property type="match status" value="1"/>
</dbReference>
<feature type="region of interest" description="Disordered" evidence="6">
    <location>
        <begin position="62"/>
        <end position="146"/>
    </location>
</feature>
<dbReference type="PANTHER" id="PTHR31668">
    <property type="entry name" value="GLUCOSE TRANSPORT TRANSCRIPTION REGULATOR RGT1-RELATED-RELATED"/>
    <property type="match status" value="1"/>
</dbReference>
<dbReference type="GO" id="GO:0000981">
    <property type="term" value="F:DNA-binding transcription factor activity, RNA polymerase II-specific"/>
    <property type="evidence" value="ECO:0007669"/>
    <property type="project" value="InterPro"/>
</dbReference>
<reference evidence="8 9" key="1">
    <citation type="submission" date="2015-04" db="EMBL/GenBank/DDBJ databases">
        <authorList>
            <person name="Heijne W.H."/>
            <person name="Fedorova N.D."/>
            <person name="Nierman W.C."/>
            <person name="Vollebregt A.W."/>
            <person name="Zhao Z."/>
            <person name="Wu L."/>
            <person name="Kumar M."/>
            <person name="Stam H."/>
            <person name="van den Berg M.A."/>
            <person name="Pel H.J."/>
        </authorList>
    </citation>
    <scope>NUCLEOTIDE SEQUENCE [LARGE SCALE GENOMIC DNA]</scope>
    <source>
        <strain evidence="8 9">CBS 393.64</strain>
    </source>
</reference>
<dbReference type="SMART" id="SM00066">
    <property type="entry name" value="GAL4"/>
    <property type="match status" value="1"/>
</dbReference>
<evidence type="ECO:0000256" key="6">
    <source>
        <dbReference type="SAM" id="MobiDB-lite"/>
    </source>
</evidence>
<keyword evidence="2" id="KW-0805">Transcription regulation</keyword>
<evidence type="ECO:0000256" key="1">
    <source>
        <dbReference type="ARBA" id="ARBA00022723"/>
    </source>
</evidence>
<feature type="compositionally biased region" description="Basic and acidic residues" evidence="6">
    <location>
        <begin position="120"/>
        <end position="136"/>
    </location>
</feature>
<evidence type="ECO:0000313" key="9">
    <source>
        <dbReference type="Proteomes" id="UP000053958"/>
    </source>
</evidence>
<dbReference type="Pfam" id="PF00172">
    <property type="entry name" value="Zn_clus"/>
    <property type="match status" value="1"/>
</dbReference>
<dbReference type="PROSITE" id="PS00463">
    <property type="entry name" value="ZN2_CY6_FUNGAL_1"/>
    <property type="match status" value="1"/>
</dbReference>
<dbReference type="OrthoDB" id="3034343at2759"/>
<dbReference type="PROSITE" id="PS50048">
    <property type="entry name" value="ZN2_CY6_FUNGAL_2"/>
    <property type="match status" value="1"/>
</dbReference>
<evidence type="ECO:0000256" key="5">
    <source>
        <dbReference type="ARBA" id="ARBA00023242"/>
    </source>
</evidence>
<proteinExistence type="predicted"/>